<protein>
    <recommendedName>
        <fullName evidence="4">Cystatin domain-containing protein</fullName>
    </recommendedName>
</protein>
<reference evidence="2 3" key="1">
    <citation type="journal article" date="2022" name="Nat. Plants">
        <title>Genomes of leafy and leafless Platanthera orchids illuminate the evolution of mycoheterotrophy.</title>
        <authorList>
            <person name="Li M.H."/>
            <person name="Liu K.W."/>
            <person name="Li Z."/>
            <person name="Lu H.C."/>
            <person name="Ye Q.L."/>
            <person name="Zhang D."/>
            <person name="Wang J.Y."/>
            <person name="Li Y.F."/>
            <person name="Zhong Z.M."/>
            <person name="Liu X."/>
            <person name="Yu X."/>
            <person name="Liu D.K."/>
            <person name="Tu X.D."/>
            <person name="Liu B."/>
            <person name="Hao Y."/>
            <person name="Liao X.Y."/>
            <person name="Jiang Y.T."/>
            <person name="Sun W.H."/>
            <person name="Chen J."/>
            <person name="Chen Y.Q."/>
            <person name="Ai Y."/>
            <person name="Zhai J.W."/>
            <person name="Wu S.S."/>
            <person name="Zhou Z."/>
            <person name="Hsiao Y.Y."/>
            <person name="Wu W.L."/>
            <person name="Chen Y.Y."/>
            <person name="Lin Y.F."/>
            <person name="Hsu J.L."/>
            <person name="Li C.Y."/>
            <person name="Wang Z.W."/>
            <person name="Zhao X."/>
            <person name="Zhong W.Y."/>
            <person name="Ma X.K."/>
            <person name="Ma L."/>
            <person name="Huang J."/>
            <person name="Chen G.Z."/>
            <person name="Huang M.Z."/>
            <person name="Huang L."/>
            <person name="Peng D.H."/>
            <person name="Luo Y.B."/>
            <person name="Zou S.Q."/>
            <person name="Chen S.P."/>
            <person name="Lan S."/>
            <person name="Tsai W.C."/>
            <person name="Van de Peer Y."/>
            <person name="Liu Z.J."/>
        </authorList>
    </citation>
    <scope>NUCLEOTIDE SEQUENCE [LARGE SCALE GENOMIC DNA]</scope>
    <source>
        <strain evidence="2">Lor288</strain>
    </source>
</reference>
<evidence type="ECO:0008006" key="4">
    <source>
        <dbReference type="Google" id="ProtNLM"/>
    </source>
</evidence>
<evidence type="ECO:0000256" key="1">
    <source>
        <dbReference type="SAM" id="SignalP"/>
    </source>
</evidence>
<evidence type="ECO:0000313" key="2">
    <source>
        <dbReference type="EMBL" id="KAK8937821.1"/>
    </source>
</evidence>
<dbReference type="EMBL" id="JBBWWR010000021">
    <property type="protein sequence ID" value="KAK8937821.1"/>
    <property type="molecule type" value="Genomic_DNA"/>
</dbReference>
<feature type="signal peptide" evidence="1">
    <location>
        <begin position="1"/>
        <end position="26"/>
    </location>
</feature>
<keyword evidence="1" id="KW-0732">Signal</keyword>
<feature type="chain" id="PRO_5045673198" description="Cystatin domain-containing protein" evidence="1">
    <location>
        <begin position="27"/>
        <end position="138"/>
    </location>
</feature>
<comment type="caution">
    <text evidence="2">The sequence shown here is derived from an EMBL/GenBank/DDBJ whole genome shotgun (WGS) entry which is preliminary data.</text>
</comment>
<organism evidence="2 3">
    <name type="scientific">Platanthera guangdongensis</name>
    <dbReference type="NCBI Taxonomy" id="2320717"/>
    <lineage>
        <taxon>Eukaryota</taxon>
        <taxon>Viridiplantae</taxon>
        <taxon>Streptophyta</taxon>
        <taxon>Embryophyta</taxon>
        <taxon>Tracheophyta</taxon>
        <taxon>Spermatophyta</taxon>
        <taxon>Magnoliopsida</taxon>
        <taxon>Liliopsida</taxon>
        <taxon>Asparagales</taxon>
        <taxon>Orchidaceae</taxon>
        <taxon>Orchidoideae</taxon>
        <taxon>Orchideae</taxon>
        <taxon>Orchidinae</taxon>
        <taxon>Platanthera</taxon>
    </lineage>
</organism>
<name>A0ABR2LCM8_9ASPA</name>
<proteinExistence type="predicted"/>
<keyword evidence="3" id="KW-1185">Reference proteome</keyword>
<evidence type="ECO:0000313" key="3">
    <source>
        <dbReference type="Proteomes" id="UP001412067"/>
    </source>
</evidence>
<gene>
    <name evidence="2" type="ORF">KSP40_PGU010436</name>
</gene>
<dbReference type="Proteomes" id="UP001412067">
    <property type="component" value="Unassembled WGS sequence"/>
</dbReference>
<sequence>MALSANSSPVLLSVAALLCFISIVVAGRTSPSWQLAEGIDVDSEIVVQHASFALEKYSSEKDHPQFLFCWGIEAFMNTNFPNGEVRYLLNFAARQLNSGEIKAAFAIVSVTPSIQGLESFHFFATSPLPKGSHISHCN</sequence>
<accession>A0ABR2LCM8</accession>